<organism evidence="1 2">
    <name type="scientific">Plectus sambesii</name>
    <dbReference type="NCBI Taxonomy" id="2011161"/>
    <lineage>
        <taxon>Eukaryota</taxon>
        <taxon>Metazoa</taxon>
        <taxon>Ecdysozoa</taxon>
        <taxon>Nematoda</taxon>
        <taxon>Chromadorea</taxon>
        <taxon>Plectida</taxon>
        <taxon>Plectina</taxon>
        <taxon>Plectoidea</taxon>
        <taxon>Plectidae</taxon>
        <taxon>Plectus</taxon>
    </lineage>
</organism>
<accession>A0A914VYR9</accession>
<keyword evidence="1" id="KW-1185">Reference proteome</keyword>
<dbReference type="Proteomes" id="UP000887566">
    <property type="component" value="Unplaced"/>
</dbReference>
<dbReference type="WBParaSite" id="PSAMB.scaffold2840size20928.g19353.t1">
    <property type="protein sequence ID" value="PSAMB.scaffold2840size20928.g19353.t1"/>
    <property type="gene ID" value="PSAMB.scaffold2840size20928.g19353"/>
</dbReference>
<sequence length="117" mass="12788">MTAKAASTAEEFELIDSAENSVTQRPGNSQPYFKQIRYVPIDEDSSQPDVRLIMTDDFGSTAHNESIHTEDADNGADDLFNEANDGLQQDQLIQQTAITTAIADADASLEPQTPSRK</sequence>
<proteinExistence type="predicted"/>
<dbReference type="AlphaFoldDB" id="A0A914VYR9"/>
<name>A0A914VYR9_9BILA</name>
<reference evidence="2" key="1">
    <citation type="submission" date="2022-11" db="UniProtKB">
        <authorList>
            <consortium name="WormBaseParasite"/>
        </authorList>
    </citation>
    <scope>IDENTIFICATION</scope>
</reference>
<protein>
    <submittedName>
        <fullName evidence="2">Uncharacterized protein</fullName>
    </submittedName>
</protein>
<evidence type="ECO:0000313" key="1">
    <source>
        <dbReference type="Proteomes" id="UP000887566"/>
    </source>
</evidence>
<evidence type="ECO:0000313" key="2">
    <source>
        <dbReference type="WBParaSite" id="PSAMB.scaffold2840size20928.g19353.t1"/>
    </source>
</evidence>